<gene>
    <name evidence="7" type="ORF">FC43_GL000401</name>
</gene>
<name>A0A0R1U5F6_9LACO</name>
<dbReference type="PANTHER" id="PTHR12994">
    <property type="entry name" value="SECERNIN"/>
    <property type="match status" value="1"/>
</dbReference>
<comment type="catalytic activity">
    <reaction evidence="1">
        <text>an L-aminoacyl-L-amino acid + H2O = 2 an L-alpha-amino acid</text>
        <dbReference type="Rhea" id="RHEA:48940"/>
        <dbReference type="ChEBI" id="CHEBI:15377"/>
        <dbReference type="ChEBI" id="CHEBI:59869"/>
        <dbReference type="ChEBI" id="CHEBI:77460"/>
        <dbReference type="EC" id="3.4.13.19"/>
    </reaction>
</comment>
<dbReference type="AlphaFoldDB" id="A0A0R1U5F6"/>
<dbReference type="PATRIC" id="fig|1423760.3.peg.420"/>
<accession>A0A0R1U5F6</accession>
<sequence length="478" mass="54088">MQTRHSSCTTILVGKKASIDGSVMAGRNDDTFLPLTPQRYVVYPAYHNHPNQVKSYLNHFVGDRPADGYRYQGVPNVDLKKEGVYDENGFNEKNVAMSATESVYANERVLAFDPLNTESGINEDVIVALTLPFIDSARHGVEYLGQQVAKYGSAEGNGVIFADRDEVWYMEIVTGHHWVAQRIPDDCYALTGNRVAIQEVDFGDPDNFMWSAGIQDFVAQHHLNPDPDGWNFRRIFGTADVFDQHYNTPRQWYGHKLFNPELKFDPMDLDLPFVMKCDHLISLEEVQAYLGSHYQNTPYDPLGHGNEEDKRRFRPISLNRTQNSHVLQIKPDLPEAAQTIMWMALGGAPTFTPYLPLFGNADQADARLRNTPAELDLDDPSFYWLFKRLAMLVEAHHAEFAQADLDYLKALRQFFHTWVAQTAAQTKDLDPAAASAVLNQAQTVMLDRVEKDTKKLIAKLISDGIGLSKLTFKMDVNL</sequence>
<comment type="caution">
    <text evidence="7">The sequence shown here is derived from an EMBL/GenBank/DDBJ whole genome shotgun (WGS) entry which is preliminary data.</text>
</comment>
<keyword evidence="3 6" id="KW-0645">Protease</keyword>
<evidence type="ECO:0000313" key="7">
    <source>
        <dbReference type="EMBL" id="KRL88457.1"/>
    </source>
</evidence>
<protein>
    <recommendedName>
        <fullName evidence="6">Dipeptidase</fullName>
        <ecNumber evidence="6">3.4.-.-</ecNumber>
    </recommendedName>
</protein>
<dbReference type="Pfam" id="PF03577">
    <property type="entry name" value="Peptidase_C69"/>
    <property type="match status" value="1"/>
</dbReference>
<evidence type="ECO:0000313" key="8">
    <source>
        <dbReference type="Proteomes" id="UP000050816"/>
    </source>
</evidence>
<evidence type="ECO:0000256" key="2">
    <source>
        <dbReference type="ARBA" id="ARBA00007225"/>
    </source>
</evidence>
<keyword evidence="4 6" id="KW-0378">Hydrolase</keyword>
<evidence type="ECO:0000256" key="3">
    <source>
        <dbReference type="ARBA" id="ARBA00022670"/>
    </source>
</evidence>
<proteinExistence type="inferred from homology"/>
<dbReference type="NCBIfam" id="NF033678">
    <property type="entry name" value="C69_fam_dipept"/>
    <property type="match status" value="1"/>
</dbReference>
<dbReference type="Gene3D" id="3.60.60.10">
    <property type="entry name" value="Penicillin V Acylase, Chain A"/>
    <property type="match status" value="1"/>
</dbReference>
<dbReference type="InterPro" id="IPR005322">
    <property type="entry name" value="Peptidase_C69"/>
</dbReference>
<evidence type="ECO:0000256" key="6">
    <source>
        <dbReference type="RuleBase" id="RU364089"/>
    </source>
</evidence>
<dbReference type="EMBL" id="AZFK01000077">
    <property type="protein sequence ID" value="KRL88457.1"/>
    <property type="molecule type" value="Genomic_DNA"/>
</dbReference>
<dbReference type="PANTHER" id="PTHR12994:SF17">
    <property type="entry name" value="LD30995P"/>
    <property type="match status" value="1"/>
</dbReference>
<keyword evidence="5 6" id="KW-0224">Dipeptidase</keyword>
<evidence type="ECO:0000256" key="4">
    <source>
        <dbReference type="ARBA" id="ARBA00022801"/>
    </source>
</evidence>
<dbReference type="GO" id="GO:0070004">
    <property type="term" value="F:cysteine-type exopeptidase activity"/>
    <property type="evidence" value="ECO:0007669"/>
    <property type="project" value="InterPro"/>
</dbReference>
<dbReference type="InterPro" id="IPR047804">
    <property type="entry name" value="C69_dipept_A-like"/>
</dbReference>
<dbReference type="RefSeq" id="WP_056955395.1">
    <property type="nucleotide sequence ID" value="NZ_AZFK01000077.1"/>
</dbReference>
<dbReference type="EC" id="3.4.-.-" evidence="6"/>
<reference evidence="7 8" key="1">
    <citation type="journal article" date="2015" name="Genome Announc.">
        <title>Expanding the biotechnology potential of lactobacilli through comparative genomics of 213 strains and associated genera.</title>
        <authorList>
            <person name="Sun Z."/>
            <person name="Harris H.M."/>
            <person name="McCann A."/>
            <person name="Guo C."/>
            <person name="Argimon S."/>
            <person name="Zhang W."/>
            <person name="Yang X."/>
            <person name="Jeffery I.B."/>
            <person name="Cooney J.C."/>
            <person name="Kagawa T.F."/>
            <person name="Liu W."/>
            <person name="Song Y."/>
            <person name="Salvetti E."/>
            <person name="Wrobel A."/>
            <person name="Rasinkangas P."/>
            <person name="Parkhill J."/>
            <person name="Rea M.C."/>
            <person name="O'Sullivan O."/>
            <person name="Ritari J."/>
            <person name="Douillard F.P."/>
            <person name="Paul Ross R."/>
            <person name="Yang R."/>
            <person name="Briner A.E."/>
            <person name="Felis G.E."/>
            <person name="de Vos W.M."/>
            <person name="Barrangou R."/>
            <person name="Klaenhammer T.R."/>
            <person name="Caufield P.W."/>
            <person name="Cui Y."/>
            <person name="Zhang H."/>
            <person name="O'Toole P.W."/>
        </authorList>
    </citation>
    <scope>NUCLEOTIDE SEQUENCE [LARGE SCALE GENOMIC DNA]</scope>
    <source>
        <strain evidence="7 8">DSM 15946</strain>
    </source>
</reference>
<dbReference type="Proteomes" id="UP000050816">
    <property type="component" value="Unassembled WGS sequence"/>
</dbReference>
<evidence type="ECO:0000256" key="5">
    <source>
        <dbReference type="ARBA" id="ARBA00022997"/>
    </source>
</evidence>
<dbReference type="GO" id="GO:0006508">
    <property type="term" value="P:proteolysis"/>
    <property type="evidence" value="ECO:0007669"/>
    <property type="project" value="UniProtKB-KW"/>
</dbReference>
<organism evidence="7 8">
    <name type="scientific">Limosilactobacillus ingluviei DSM 15946</name>
    <dbReference type="NCBI Taxonomy" id="1423760"/>
    <lineage>
        <taxon>Bacteria</taxon>
        <taxon>Bacillati</taxon>
        <taxon>Bacillota</taxon>
        <taxon>Bacilli</taxon>
        <taxon>Lactobacillales</taxon>
        <taxon>Lactobacillaceae</taxon>
        <taxon>Limosilactobacillus</taxon>
    </lineage>
</organism>
<evidence type="ECO:0000256" key="1">
    <source>
        <dbReference type="ARBA" id="ARBA00001670"/>
    </source>
</evidence>
<comment type="similarity">
    <text evidence="2 6">Belongs to the peptidase C69 family.</text>
</comment>
<dbReference type="GO" id="GO:0016805">
    <property type="term" value="F:dipeptidase activity"/>
    <property type="evidence" value="ECO:0007669"/>
    <property type="project" value="UniProtKB-KW"/>
</dbReference>